<protein>
    <recommendedName>
        <fullName evidence="2">Regulatory protein zeste</fullName>
    </recommendedName>
</protein>
<dbReference type="InterPro" id="IPR028002">
    <property type="entry name" value="Myb_DNA-bind_5"/>
</dbReference>
<dbReference type="InParanoid" id="A0A6P7G1L3"/>
<organism evidence="7">
    <name type="scientific">Diabrotica virgifera virgifera</name>
    <name type="common">western corn rootworm</name>
    <dbReference type="NCBI Taxonomy" id="50390"/>
    <lineage>
        <taxon>Eukaryota</taxon>
        <taxon>Metazoa</taxon>
        <taxon>Ecdysozoa</taxon>
        <taxon>Arthropoda</taxon>
        <taxon>Hexapoda</taxon>
        <taxon>Insecta</taxon>
        <taxon>Pterygota</taxon>
        <taxon>Neoptera</taxon>
        <taxon>Endopterygota</taxon>
        <taxon>Coleoptera</taxon>
        <taxon>Polyphaga</taxon>
        <taxon>Cucujiformia</taxon>
        <taxon>Chrysomeloidea</taxon>
        <taxon>Chrysomelidae</taxon>
        <taxon>Galerucinae</taxon>
        <taxon>Diabroticina</taxon>
        <taxon>Diabroticites</taxon>
        <taxon>Diabrotica</taxon>
    </lineage>
</organism>
<evidence type="ECO:0000259" key="6">
    <source>
        <dbReference type="Pfam" id="PF13873"/>
    </source>
</evidence>
<keyword evidence="3" id="KW-0805">Transcription regulation</keyword>
<dbReference type="AlphaFoldDB" id="A0A6P7G1L3"/>
<dbReference type="Pfam" id="PF13873">
    <property type="entry name" value="Myb_DNA-bind_5"/>
    <property type="match status" value="1"/>
</dbReference>
<comment type="function">
    <text evidence="5">Involved in transvection phenomena (= synapsis-dependent gene expression), where the synaptic pairing of chromosomes carrying genes with which zeste interacts influences the expression of these genes. Zeste binds to DNA and stimulates transcription from a nearby promoter.</text>
</comment>
<sequence length="199" mass="22456">MSFKLTEGHWNILLEFMEHHKEFAKGQFHGPTGKTIQRKLWEELSQLLNSLGEGIKPVEKWQKTWADIKYTIKKKAAAKRQDIAATGGGPKIKVELNEMEERVVHILGKTFYEGTGVSECGIASTSNIQTPEVPSRSIETTDHGYCKSQASKKKNIQDVENDIMQNSLTELREIKLELRNLNLSMSSIADSLAELVTKK</sequence>
<gene>
    <name evidence="7" type="primary">LOC114336596</name>
</gene>
<evidence type="ECO:0000256" key="3">
    <source>
        <dbReference type="ARBA" id="ARBA00023015"/>
    </source>
</evidence>
<reference evidence="7" key="1">
    <citation type="submission" date="2025-08" db="UniProtKB">
        <authorList>
            <consortium name="RefSeq"/>
        </authorList>
    </citation>
    <scope>IDENTIFICATION</scope>
    <source>
        <tissue evidence="7">Whole insect</tissue>
    </source>
</reference>
<dbReference type="PANTHER" id="PTHR23098">
    <property type="entry name" value="AGAP001331-PA-RELATED"/>
    <property type="match status" value="1"/>
</dbReference>
<evidence type="ECO:0000313" key="7">
    <source>
        <dbReference type="RefSeq" id="XP_028142761.1"/>
    </source>
</evidence>
<evidence type="ECO:0000256" key="1">
    <source>
        <dbReference type="ARBA" id="ARBA00011764"/>
    </source>
</evidence>
<dbReference type="RefSeq" id="XP_028142761.1">
    <property type="nucleotide sequence ID" value="XM_028286960.1"/>
</dbReference>
<dbReference type="PANTHER" id="PTHR23098:SF16">
    <property type="entry name" value="REGULATORY PROTEIN ZESTE"/>
    <property type="match status" value="1"/>
</dbReference>
<accession>A0A6P7G1L3</accession>
<evidence type="ECO:0000256" key="5">
    <source>
        <dbReference type="ARBA" id="ARBA00025466"/>
    </source>
</evidence>
<name>A0A6P7G1L3_DIAVI</name>
<dbReference type="GO" id="GO:0005634">
    <property type="term" value="C:nucleus"/>
    <property type="evidence" value="ECO:0007669"/>
    <property type="project" value="TreeGrafter"/>
</dbReference>
<keyword evidence="4" id="KW-0804">Transcription</keyword>
<feature type="domain" description="Myb/SANT-like DNA-binding" evidence="6">
    <location>
        <begin position="7"/>
        <end position="77"/>
    </location>
</feature>
<proteinExistence type="predicted"/>
<evidence type="ECO:0000256" key="4">
    <source>
        <dbReference type="ARBA" id="ARBA00023163"/>
    </source>
</evidence>
<evidence type="ECO:0000256" key="2">
    <source>
        <dbReference type="ARBA" id="ARBA00016807"/>
    </source>
</evidence>
<comment type="subunit">
    <text evidence="1">Self-associates forming complexes of several hundred monomers.</text>
</comment>